<evidence type="ECO:0000259" key="14">
    <source>
        <dbReference type="PROSITE" id="PS51762"/>
    </source>
</evidence>
<dbReference type="PANTHER" id="PTHR31361">
    <property type="entry name" value="BETA-GLUCAN SYNTHESIS-ASSOCIATED PROTEIN KRE6-RELATED"/>
    <property type="match status" value="1"/>
</dbReference>
<feature type="compositionally biased region" description="Low complexity" evidence="12">
    <location>
        <begin position="26"/>
        <end position="52"/>
    </location>
</feature>
<dbReference type="SUPFAM" id="SSF81383">
    <property type="entry name" value="F-box domain"/>
    <property type="match status" value="1"/>
</dbReference>
<evidence type="ECO:0000259" key="13">
    <source>
        <dbReference type="PROSITE" id="PS50181"/>
    </source>
</evidence>
<dbReference type="OrthoDB" id="522664at2759"/>
<dbReference type="PROSITE" id="PS51450">
    <property type="entry name" value="LRR"/>
    <property type="match status" value="1"/>
</dbReference>
<keyword evidence="6" id="KW-0677">Repeat</keyword>
<keyword evidence="5" id="KW-0812">Transmembrane</keyword>
<feature type="region of interest" description="Disordered" evidence="12">
    <location>
        <begin position="26"/>
        <end position="68"/>
    </location>
</feature>
<evidence type="ECO:0000256" key="9">
    <source>
        <dbReference type="ARBA" id="ARBA00023136"/>
    </source>
</evidence>
<comment type="caution">
    <text evidence="15">The sequence shown here is derived from an EMBL/GenBank/DDBJ whole genome shotgun (WGS) entry which is preliminary data.</text>
</comment>
<evidence type="ECO:0000256" key="3">
    <source>
        <dbReference type="ARBA" id="ARBA00010962"/>
    </source>
</evidence>
<evidence type="ECO:0000256" key="1">
    <source>
        <dbReference type="ARBA" id="ARBA00004430"/>
    </source>
</evidence>
<evidence type="ECO:0000256" key="12">
    <source>
        <dbReference type="SAM" id="MobiDB-lite"/>
    </source>
</evidence>
<feature type="domain" description="F-box" evidence="13">
    <location>
        <begin position="96"/>
        <end position="143"/>
    </location>
</feature>
<dbReference type="Pfam" id="PF12937">
    <property type="entry name" value="F-box-like"/>
    <property type="match status" value="1"/>
</dbReference>
<keyword evidence="11" id="KW-0961">Cell wall biogenesis/degradation</keyword>
<dbReference type="SMART" id="SM00256">
    <property type="entry name" value="FBOX"/>
    <property type="match status" value="1"/>
</dbReference>
<reference evidence="15 16" key="1">
    <citation type="journal article" date="2018" name="Plant J.">
        <title>Genome sequences of Chlorella sorokiniana UTEX 1602 and Micractinium conductrix SAG 241.80: implications to maltose excretion by a green alga.</title>
        <authorList>
            <person name="Arriola M.B."/>
            <person name="Velmurugan N."/>
            <person name="Zhang Y."/>
            <person name="Plunkett M.H."/>
            <person name="Hondzo H."/>
            <person name="Barney B.M."/>
        </authorList>
    </citation>
    <scope>NUCLEOTIDE SEQUENCE [LARGE SCALE GENOMIC DNA]</scope>
    <source>
        <strain evidence="16">UTEX 1602</strain>
    </source>
</reference>
<dbReference type="PROSITE" id="PS51762">
    <property type="entry name" value="GH16_2"/>
    <property type="match status" value="1"/>
</dbReference>
<dbReference type="PROSITE" id="PS50181">
    <property type="entry name" value="FBOX"/>
    <property type="match status" value="1"/>
</dbReference>
<dbReference type="InterPro" id="IPR003591">
    <property type="entry name" value="Leu-rich_rpt_typical-subtyp"/>
</dbReference>
<dbReference type="Gene3D" id="2.60.120.200">
    <property type="match status" value="1"/>
</dbReference>
<proteinExistence type="inferred from homology"/>
<dbReference type="GO" id="GO:0005789">
    <property type="term" value="C:endoplasmic reticulum membrane"/>
    <property type="evidence" value="ECO:0007669"/>
    <property type="project" value="TreeGrafter"/>
</dbReference>
<dbReference type="SUPFAM" id="SSF52047">
    <property type="entry name" value="RNI-like"/>
    <property type="match status" value="1"/>
</dbReference>
<dbReference type="SMART" id="SM00369">
    <property type="entry name" value="LRR_TYP"/>
    <property type="match status" value="5"/>
</dbReference>
<evidence type="ECO:0000256" key="7">
    <source>
        <dbReference type="ARBA" id="ARBA00022968"/>
    </source>
</evidence>
<evidence type="ECO:0000313" key="15">
    <source>
        <dbReference type="EMBL" id="PRW58206.1"/>
    </source>
</evidence>
<dbReference type="EMBL" id="LHPG02000005">
    <property type="protein sequence ID" value="PRW58206.1"/>
    <property type="molecule type" value="Genomic_DNA"/>
</dbReference>
<dbReference type="GO" id="GO:0006078">
    <property type="term" value="P:(1-&gt;6)-beta-D-glucan biosynthetic process"/>
    <property type="evidence" value="ECO:0007669"/>
    <property type="project" value="TreeGrafter"/>
</dbReference>
<dbReference type="Proteomes" id="UP000239899">
    <property type="component" value="Unassembled WGS sequence"/>
</dbReference>
<dbReference type="PANTHER" id="PTHR31361:SF1">
    <property type="entry name" value="BETA-GLUCAN SYNTHESIS-ASSOCIATED PROTEIN KRE6-RELATED"/>
    <property type="match status" value="1"/>
</dbReference>
<dbReference type="Pfam" id="PF03935">
    <property type="entry name" value="SKN1_KRE6_Sbg1"/>
    <property type="match status" value="1"/>
</dbReference>
<keyword evidence="9" id="KW-0472">Membrane</keyword>
<evidence type="ECO:0000256" key="2">
    <source>
        <dbReference type="ARBA" id="ARBA00004606"/>
    </source>
</evidence>
<dbReference type="STRING" id="3076.A0A2P6TVX0"/>
<dbReference type="InterPro" id="IPR032675">
    <property type="entry name" value="LRR_dom_sf"/>
</dbReference>
<evidence type="ECO:0000256" key="5">
    <source>
        <dbReference type="ARBA" id="ARBA00022692"/>
    </source>
</evidence>
<comment type="similarity">
    <text evidence="3">Belongs to the SKN1/KRE6 family.</text>
</comment>
<sequence>MGAAALGAQGPLGSCCSRAESAVAGAAADGPSSADGAPECSKAGAGSQPAHGAAGGPASGGGRRRDNRGKAGELVLRAAPGGLARASTPQPGPLCSIEINELNEEAIELIFTFLPAEDRRSAAAVCRLWRRVHNSSTKLWGSVLLSGERLVQAAASAAAAGPVGAWLAARLGAMRAVRLWSPAHPLESFASSLAQLLSRENRVQSFSYMCTDVSVSRLLGELQRLTSLQQLDVLSPFTGAGGQGLVVWARELVQLKPLRNLLSLQLHAREIRGSLPPALFRCLNRLQHLSISAKCRLPAAVVRQLSGLRSLELHGASMDSTAAQAASALQHLSRLCISVRACGPVPEEAGGEAAASGASASDQRSSSEGGEAGKPAAAGAVQRWQEHPVWGQLPLLARLQVLAVGAELPAGGGECDSQPAVLPYDWLEGGVPDGIMDCSSLTHLVLPVALTHLPELVPGQLARLVSLDLTHSIVEALPPSWCCHLQSLSHLVLNGAALAGGRLPPEFAALHSLRSLELRACRLAALPSCVAALPGLSSLDLGVNRLTDLPVGPYLRRLRHLSLRGNALSALPPALAGAAQLETLDCGENEGLVLRPADVDATLAPLPHLRLLVLSRQPAGYGFGPYISAATGAAWDTSSVAALMHLARRLPQLLVELERTLPPCLPPAAAEQGVPGPTAGPPKCPSALLALLALQGALLVTLVAAQTCRQQLLQAAPSAAGVEQWIDAGTPDEACTKQLDGFDATYQLVFSDEFNTGGRNFRAKAQDKIWTAQDLYYFPTKDEEVYKPEQAVVEGGAAVITIEKVSGGQAATSPSQQPDGIVWQVPKEYKSGMINSWNKFCYMGGYIEAAVQLPGNAQTSGFWPAFWLMGNLGRAGYMHSTAGLWPYSYDSCAGSGKQAWSGLDAQLITACPEQPPAAMRTAWGLGMQQGRGAPEFDVFEIASTPDGAEPPHASQTLQMAPLMPQGTNWWSGPAAGGVQYPGGGSQYRTRRNPWSGALGRPGNEYQDSISALSDLDNSYYTGYHTFGVDWRPGEYLRWYIDGVLLYEINKQALVAQTNGTGASVGQRLIPLEPMYIIFNLGMSESFGEIQYDKLPFPAQMKIDWVRVYQRKDSINVGCSPAGFPTAEFIACNRDRYLVGEEEQVLIQSKCASGISLSSGATPAAAPGLRFAAALGGLLGAAVLRLL</sequence>
<dbReference type="InterPro" id="IPR013320">
    <property type="entry name" value="ConA-like_dom_sf"/>
</dbReference>
<evidence type="ECO:0000313" key="16">
    <source>
        <dbReference type="Proteomes" id="UP000239899"/>
    </source>
</evidence>
<name>A0A2P6TVX0_CHLSO</name>
<keyword evidence="8" id="KW-1133">Transmembrane helix</keyword>
<keyword evidence="7" id="KW-0735">Signal-anchor</keyword>
<keyword evidence="16" id="KW-1185">Reference proteome</keyword>
<dbReference type="Gene3D" id="1.20.1280.50">
    <property type="match status" value="1"/>
</dbReference>
<comment type="subcellular location">
    <subcellularLocation>
        <location evidence="1">Cytoplasm</location>
        <location evidence="1">Cytoskeleton</location>
        <location evidence="1">Cilium axoneme</location>
    </subcellularLocation>
    <subcellularLocation>
        <location evidence="2">Membrane</location>
        <topology evidence="2">Single-pass type II membrane protein</topology>
    </subcellularLocation>
</comment>
<dbReference type="GO" id="GO:0071555">
    <property type="term" value="P:cell wall organization"/>
    <property type="evidence" value="ECO:0007669"/>
    <property type="project" value="UniProtKB-KW"/>
</dbReference>
<organism evidence="15 16">
    <name type="scientific">Chlorella sorokiniana</name>
    <name type="common">Freshwater green alga</name>
    <dbReference type="NCBI Taxonomy" id="3076"/>
    <lineage>
        <taxon>Eukaryota</taxon>
        <taxon>Viridiplantae</taxon>
        <taxon>Chlorophyta</taxon>
        <taxon>core chlorophytes</taxon>
        <taxon>Trebouxiophyceae</taxon>
        <taxon>Chlorellales</taxon>
        <taxon>Chlorellaceae</taxon>
        <taxon>Chlorella clade</taxon>
        <taxon>Chlorella</taxon>
    </lineage>
</organism>
<dbReference type="GO" id="GO:0005886">
    <property type="term" value="C:plasma membrane"/>
    <property type="evidence" value="ECO:0007669"/>
    <property type="project" value="TreeGrafter"/>
</dbReference>
<feature type="domain" description="GH16" evidence="14">
    <location>
        <begin position="739"/>
        <end position="1113"/>
    </location>
</feature>
<dbReference type="InterPro" id="IPR001611">
    <property type="entry name" value="Leu-rich_rpt"/>
</dbReference>
<keyword evidence="10" id="KW-0325">Glycoprotein</keyword>
<evidence type="ECO:0000256" key="4">
    <source>
        <dbReference type="ARBA" id="ARBA00022614"/>
    </source>
</evidence>
<dbReference type="AlphaFoldDB" id="A0A2P6TVX0"/>
<keyword evidence="4" id="KW-0433">Leucine-rich repeat</keyword>
<gene>
    <name evidence="15" type="ORF">C2E21_3190</name>
</gene>
<dbReference type="InterPro" id="IPR036047">
    <property type="entry name" value="F-box-like_dom_sf"/>
</dbReference>
<dbReference type="SUPFAM" id="SSF52058">
    <property type="entry name" value="L domain-like"/>
    <property type="match status" value="1"/>
</dbReference>
<evidence type="ECO:0000256" key="8">
    <source>
        <dbReference type="ARBA" id="ARBA00022989"/>
    </source>
</evidence>
<protein>
    <submittedName>
        <fullName evidence="15">Glycoside hydrolase family 16</fullName>
    </submittedName>
</protein>
<dbReference type="InterPro" id="IPR000757">
    <property type="entry name" value="Beta-glucanase-like"/>
</dbReference>
<dbReference type="SUPFAM" id="SSF49899">
    <property type="entry name" value="Concanavalin A-like lectins/glucanases"/>
    <property type="match status" value="1"/>
</dbReference>
<feature type="region of interest" description="Disordered" evidence="12">
    <location>
        <begin position="348"/>
        <end position="378"/>
    </location>
</feature>
<dbReference type="InterPro" id="IPR005629">
    <property type="entry name" value="Skn1/Kre6/Sbg1"/>
</dbReference>
<dbReference type="GO" id="GO:0005930">
    <property type="term" value="C:axoneme"/>
    <property type="evidence" value="ECO:0007669"/>
    <property type="project" value="UniProtKB-SubCell"/>
</dbReference>
<dbReference type="Gene3D" id="3.80.10.10">
    <property type="entry name" value="Ribonuclease Inhibitor"/>
    <property type="match status" value="2"/>
</dbReference>
<evidence type="ECO:0000256" key="10">
    <source>
        <dbReference type="ARBA" id="ARBA00023180"/>
    </source>
</evidence>
<dbReference type="GO" id="GO:0015926">
    <property type="term" value="F:glucosidase activity"/>
    <property type="evidence" value="ECO:0007669"/>
    <property type="project" value="TreeGrafter"/>
</dbReference>
<dbReference type="InterPro" id="IPR001810">
    <property type="entry name" value="F-box_dom"/>
</dbReference>
<evidence type="ECO:0000256" key="11">
    <source>
        <dbReference type="ARBA" id="ARBA00023316"/>
    </source>
</evidence>
<evidence type="ECO:0000256" key="6">
    <source>
        <dbReference type="ARBA" id="ARBA00022737"/>
    </source>
</evidence>
<accession>A0A2P6TVX0</accession>
<keyword evidence="15" id="KW-0378">Hydrolase</keyword>